<dbReference type="Pfam" id="PF13645">
    <property type="entry name" value="YkuD_2"/>
    <property type="match status" value="1"/>
</dbReference>
<dbReference type="InterPro" id="IPR006311">
    <property type="entry name" value="TAT_signal"/>
</dbReference>
<name>A0A7Y0GA24_9SPHN</name>
<organism evidence="1 2">
    <name type="scientific">Novosphingobium olei</name>
    <dbReference type="NCBI Taxonomy" id="2728851"/>
    <lineage>
        <taxon>Bacteria</taxon>
        <taxon>Pseudomonadati</taxon>
        <taxon>Pseudomonadota</taxon>
        <taxon>Alphaproteobacteria</taxon>
        <taxon>Sphingomonadales</taxon>
        <taxon>Sphingomonadaceae</taxon>
        <taxon>Novosphingobium</taxon>
    </lineage>
</organism>
<protein>
    <submittedName>
        <fullName evidence="1">Murein L,D-transpeptidase catalytic domain family protein</fullName>
    </submittedName>
</protein>
<sequence length="232" mass="24285">MTLGRRQFLGAMAATATTMLFPRSAAEAIAPQVPGGNGLVVPPTTPWATGRESALGAPAGLDIPGAPKLLPQALAALQQHHGRVAERDVIGIVDFSVPSREPRFHLVDIAGGRVLSTHLVSHGKGSDPANSGWVERLSNRPGSEASCSGAFLTGPTYYGKHGRSRRLFGLDPENNLADERGIVIHAASYVDPGLAASQGRIGRSQGCFAVSQREIANVLEALGPGRLLYASR</sequence>
<dbReference type="InterPro" id="IPR032676">
    <property type="entry name" value="YkuD_2"/>
</dbReference>
<comment type="caution">
    <text evidence="1">The sequence shown here is derived from an EMBL/GenBank/DDBJ whole genome shotgun (WGS) entry which is preliminary data.</text>
</comment>
<dbReference type="PANTHER" id="PTHR38477">
    <property type="entry name" value="HYPOTHETICAL EXPORTED PROTEIN"/>
    <property type="match status" value="1"/>
</dbReference>
<dbReference type="Proteomes" id="UP000583556">
    <property type="component" value="Unassembled WGS sequence"/>
</dbReference>
<keyword evidence="2" id="KW-1185">Reference proteome</keyword>
<accession>A0A7Y0GA24</accession>
<dbReference type="AlphaFoldDB" id="A0A7Y0GA24"/>
<proteinExistence type="predicted"/>
<evidence type="ECO:0000313" key="2">
    <source>
        <dbReference type="Proteomes" id="UP000583556"/>
    </source>
</evidence>
<dbReference type="PROSITE" id="PS51318">
    <property type="entry name" value="TAT"/>
    <property type="match status" value="1"/>
</dbReference>
<evidence type="ECO:0000313" key="1">
    <source>
        <dbReference type="EMBL" id="NML93232.1"/>
    </source>
</evidence>
<dbReference type="PANTHER" id="PTHR38477:SF1">
    <property type="entry name" value="MUREIN L,D-TRANSPEPTIDASE CATALYTIC DOMAIN FAMILY PROTEIN"/>
    <property type="match status" value="1"/>
</dbReference>
<reference evidence="1 2" key="1">
    <citation type="submission" date="2020-04" db="EMBL/GenBank/DDBJ databases">
        <title>Novosphingobium sp. TW-4 isolated from soil.</title>
        <authorList>
            <person name="Dahal R.H."/>
            <person name="Chaudhary D.K."/>
        </authorList>
    </citation>
    <scope>NUCLEOTIDE SEQUENCE [LARGE SCALE GENOMIC DNA]</scope>
    <source>
        <strain evidence="1 2">TW-4</strain>
    </source>
</reference>
<gene>
    <name evidence="1" type="ORF">HHL27_06050</name>
</gene>
<dbReference type="EMBL" id="JABBGM010000002">
    <property type="protein sequence ID" value="NML93232.1"/>
    <property type="molecule type" value="Genomic_DNA"/>
</dbReference>
<dbReference type="RefSeq" id="WP_169492477.1">
    <property type="nucleotide sequence ID" value="NZ_JABBGM010000002.1"/>
</dbReference>